<feature type="transmembrane region" description="Helical" evidence="2">
    <location>
        <begin position="1045"/>
        <end position="1062"/>
    </location>
</feature>
<feature type="transmembrane region" description="Helical" evidence="2">
    <location>
        <begin position="387"/>
        <end position="405"/>
    </location>
</feature>
<dbReference type="EMBL" id="LT607412">
    <property type="protein sequence ID" value="SCE94962.1"/>
    <property type="molecule type" value="Genomic_DNA"/>
</dbReference>
<name>A0A1C4WFJ8_9ACTN</name>
<feature type="transmembrane region" description="Helical" evidence="2">
    <location>
        <begin position="1148"/>
        <end position="1165"/>
    </location>
</feature>
<feature type="transmembrane region" description="Helical" evidence="2">
    <location>
        <begin position="777"/>
        <end position="796"/>
    </location>
</feature>
<feature type="transmembrane region" description="Helical" evidence="2">
    <location>
        <begin position="133"/>
        <end position="157"/>
    </location>
</feature>
<keyword evidence="2" id="KW-0812">Transmembrane</keyword>
<keyword evidence="2" id="KW-0472">Membrane</keyword>
<feature type="transmembrane region" description="Helical" evidence="2">
    <location>
        <begin position="246"/>
        <end position="264"/>
    </location>
</feature>
<feature type="transmembrane region" description="Helical" evidence="2">
    <location>
        <begin position="362"/>
        <end position="381"/>
    </location>
</feature>
<dbReference type="AlphaFoldDB" id="A0A1C4WFJ8"/>
<feature type="transmembrane region" description="Helical" evidence="2">
    <location>
        <begin position="827"/>
        <end position="845"/>
    </location>
</feature>
<dbReference type="NCBIfam" id="NF047321">
    <property type="entry name" value="SCO7613_CTERM"/>
    <property type="match status" value="1"/>
</dbReference>
<feature type="transmembrane region" description="Helical" evidence="2">
    <location>
        <begin position="615"/>
        <end position="634"/>
    </location>
</feature>
<dbReference type="Proteomes" id="UP000198243">
    <property type="component" value="Chromosome I"/>
</dbReference>
<feature type="transmembrane region" description="Helical" evidence="2">
    <location>
        <begin position="333"/>
        <end position="355"/>
    </location>
</feature>
<feature type="transmembrane region" description="Helical" evidence="2">
    <location>
        <begin position="588"/>
        <end position="609"/>
    </location>
</feature>
<feature type="transmembrane region" description="Helical" evidence="2">
    <location>
        <begin position="1123"/>
        <end position="1142"/>
    </location>
</feature>
<proteinExistence type="predicted"/>
<feature type="transmembrane region" description="Helical" evidence="2">
    <location>
        <begin position="852"/>
        <end position="873"/>
    </location>
</feature>
<feature type="transmembrane region" description="Helical" evidence="2">
    <location>
        <begin position="1074"/>
        <end position="1092"/>
    </location>
</feature>
<feature type="transmembrane region" description="Helical" evidence="2">
    <location>
        <begin position="1019"/>
        <end position="1039"/>
    </location>
</feature>
<dbReference type="InterPro" id="IPR058062">
    <property type="entry name" value="SCO7613_C"/>
</dbReference>
<feature type="transmembrane region" description="Helical" evidence="2">
    <location>
        <begin position="417"/>
        <end position="439"/>
    </location>
</feature>
<feature type="transmembrane region" description="Helical" evidence="2">
    <location>
        <begin position="991"/>
        <end position="1007"/>
    </location>
</feature>
<feature type="transmembrane region" description="Helical" evidence="2">
    <location>
        <begin position="731"/>
        <end position="757"/>
    </location>
</feature>
<feature type="transmembrane region" description="Helical" evidence="2">
    <location>
        <begin position="459"/>
        <end position="478"/>
    </location>
</feature>
<keyword evidence="2" id="KW-1133">Transmembrane helix</keyword>
<feature type="transmembrane region" description="Helical" evidence="2">
    <location>
        <begin position="188"/>
        <end position="208"/>
    </location>
</feature>
<feature type="transmembrane region" description="Helical" evidence="2">
    <location>
        <begin position="879"/>
        <end position="896"/>
    </location>
</feature>
<feature type="transmembrane region" description="Helical" evidence="2">
    <location>
        <begin position="300"/>
        <end position="327"/>
    </location>
</feature>
<gene>
    <name evidence="3" type="ORF">GA0070607_3569</name>
</gene>
<feature type="transmembrane region" description="Helical" evidence="2">
    <location>
        <begin position="641"/>
        <end position="663"/>
    </location>
</feature>
<feature type="transmembrane region" description="Helical" evidence="2">
    <location>
        <begin position="220"/>
        <end position="239"/>
    </location>
</feature>
<organism evidence="3 4">
    <name type="scientific">Micromonospora coriariae</name>
    <dbReference type="NCBI Taxonomy" id="285665"/>
    <lineage>
        <taxon>Bacteria</taxon>
        <taxon>Bacillati</taxon>
        <taxon>Actinomycetota</taxon>
        <taxon>Actinomycetes</taxon>
        <taxon>Micromonosporales</taxon>
        <taxon>Micromonosporaceae</taxon>
        <taxon>Micromonospora</taxon>
    </lineage>
</organism>
<evidence type="ECO:0000256" key="2">
    <source>
        <dbReference type="SAM" id="Phobius"/>
    </source>
</evidence>
<dbReference type="RefSeq" id="WP_089019180.1">
    <property type="nucleotide sequence ID" value="NZ_LT607412.1"/>
</dbReference>
<feature type="transmembrane region" description="Helical" evidence="2">
    <location>
        <begin position="669"/>
        <end position="686"/>
    </location>
</feature>
<sequence length="1183" mass="116334">MDDTGYPCPACGAPADLSSGCGGCRRPPDPIAAEVVRLGREVARLGPEVERARRTYAELAGLLAASSRRRDELSAIVRAGVAASVTARPASFTAARSPSGSGLLNGPGVAAPAATGAPAPGAAETSTRTVQGLLFVLGGLLLGTAAVVFTAVAWAAVGVGGRALILAAVTALALAAPLLAVRRGLRGTAETFAAVGLLLMVLDGYAAWSVDLAGVAGWPGSRYAALVGGASAAVAAAYARWSRLTGPWFAALLAAQPVLPLLAVEARPGPAGWALVLLGVALLDLAVLARLRDGEGRARLAGRVLSGVGHVAALVGAAGCALVPLLLGRAADAPLLAGVPLVLVALTGLGAAGLVGGRVLRTVAAGLLVPVLAAALLRPVAELRPSLLLLAAATVALGLAGAVRLPPVGWRTGPRAGALLVAAGTAQIAVLITGGLAVAAAGRSLPPWHGAGTGPELDWGWQVAPALALALGATVLLLPRVARVPLAMAGAAVVLLALPVGWAVAWPAVVAVDLVGGAVLLLAVLARPAHRPTTLRTGALGGVVLLGHGLLVALAAPAGALVALGTITVLGLALAVRRAAGPYRRVAGTGLLVGQVALPGVAAVAAFAAGAPPWWQARVALVAAGLALVAVLATRRHRVELTGYAVSGAVVAVSVPGLAPLVVAGNEPLAPYAALAALCVALVARWDRPATGDQPDGSREQVTAGAPVAGDGEPVEPASPAASPVTGPSSLLGVAGVVLVAVAVLAALPALLTALAAPYGSRGPVWSGVPTVVADPTALPAALALVVLAAAAVLTVRAVHPPLLRALPFGAAALPVLLVAVGAPWPLLPAAVLLAGVAALLLAALAVPRPALVPIAVPAGVVLAASGVVGLLVTRAGTLAAEGVLLAAAVVVAVGARNVEVRLTGCLAAVGAASALAVTAPLAAGLPLRAAAYPLLAVAALVLATAAATSPPEAASGGSSARARAERVLDAAAQAVALVAVLLAVEVARHVATICVLWGVAVALRLLRRGEPVARRWAFAAIAGGSELFAAWVLLAAGGVTVLEAYTLPAAGLALGAGLLAMRTRSNLTSWPALGPGLVAALLPSLVSVLAGPDPQPWRRLLLGAAALGAVLAGATRRWQAPVLLGGAVLAVLALHELARGWDLLPRWIYLGVGGLALIGLAASYERRRRDLARLRDAVARLG</sequence>
<accession>A0A1C4WFJ8</accession>
<feature type="transmembrane region" description="Helical" evidence="2">
    <location>
        <begin position="270"/>
        <end position="288"/>
    </location>
</feature>
<feature type="transmembrane region" description="Helical" evidence="2">
    <location>
        <begin position="1098"/>
        <end position="1116"/>
    </location>
</feature>
<evidence type="ECO:0000313" key="3">
    <source>
        <dbReference type="EMBL" id="SCE94962.1"/>
    </source>
</evidence>
<feature type="transmembrane region" description="Helical" evidence="2">
    <location>
        <begin position="903"/>
        <end position="924"/>
    </location>
</feature>
<keyword evidence="4" id="KW-1185">Reference proteome</keyword>
<feature type="transmembrane region" description="Helical" evidence="2">
    <location>
        <begin position="485"/>
        <end position="502"/>
    </location>
</feature>
<feature type="region of interest" description="Disordered" evidence="1">
    <location>
        <begin position="690"/>
        <end position="722"/>
    </location>
</feature>
<dbReference type="OrthoDB" id="5167942at2"/>
<feature type="transmembrane region" description="Helical" evidence="2">
    <location>
        <begin position="163"/>
        <end position="181"/>
    </location>
</feature>
<feature type="transmembrane region" description="Helical" evidence="2">
    <location>
        <begin position="803"/>
        <end position="821"/>
    </location>
</feature>
<reference evidence="4" key="1">
    <citation type="submission" date="2016-06" db="EMBL/GenBank/DDBJ databases">
        <authorList>
            <person name="Varghese N."/>
            <person name="Submissions Spin"/>
        </authorList>
    </citation>
    <scope>NUCLEOTIDE SEQUENCE [LARGE SCALE GENOMIC DNA]</scope>
    <source>
        <strain evidence="4">DSM 44875</strain>
    </source>
</reference>
<evidence type="ECO:0000256" key="1">
    <source>
        <dbReference type="SAM" id="MobiDB-lite"/>
    </source>
</evidence>
<feature type="transmembrane region" description="Helical" evidence="2">
    <location>
        <begin position="558"/>
        <end position="576"/>
    </location>
</feature>
<evidence type="ECO:0000313" key="4">
    <source>
        <dbReference type="Proteomes" id="UP000198243"/>
    </source>
</evidence>
<protein>
    <submittedName>
        <fullName evidence="3">Uncharacterized protein</fullName>
    </submittedName>
</protein>